<keyword evidence="1" id="KW-0249">Electron transport</keyword>
<evidence type="ECO:0000313" key="2">
    <source>
        <dbReference type="EMBL" id="KAK3286320.1"/>
    </source>
</evidence>
<sequence>MFRSPLAKRLDLRGQASWRASDGSEDVEVPAKAHKLVLYSKQGCCLCEGLQEKLDSVFAAAQFTGQLNLANTTMEVRDIAEKKEWEQKYEYEVPVLTWLDPDDAEVPIPRFPPRLAAERIGKKLEEILSSL</sequence>
<protein>
    <recommendedName>
        <fullName evidence="1">Glutaredoxin-like protein</fullName>
    </recommendedName>
</protein>
<dbReference type="PANTHER" id="PTHR33558:SF1">
    <property type="entry name" value="GLUTAREDOXIN-LIKE PROTEIN C5ORF63 HOMOLOG"/>
    <property type="match status" value="1"/>
</dbReference>
<dbReference type="SUPFAM" id="SSF52833">
    <property type="entry name" value="Thioredoxin-like"/>
    <property type="match status" value="1"/>
</dbReference>
<dbReference type="InterPro" id="IPR036249">
    <property type="entry name" value="Thioredoxin-like_sf"/>
</dbReference>
<accession>A0AAE0GY35</accession>
<dbReference type="AlphaFoldDB" id="A0AAE0GY35"/>
<evidence type="ECO:0000313" key="3">
    <source>
        <dbReference type="Proteomes" id="UP001190700"/>
    </source>
</evidence>
<comment type="similarity">
    <text evidence="1">Belongs to the glutaredoxin family.</text>
</comment>
<reference evidence="2 3" key="1">
    <citation type="journal article" date="2015" name="Genome Biol. Evol.">
        <title>Comparative Genomics of a Bacterivorous Green Alga Reveals Evolutionary Causalities and Consequences of Phago-Mixotrophic Mode of Nutrition.</title>
        <authorList>
            <person name="Burns J.A."/>
            <person name="Paasch A."/>
            <person name="Narechania A."/>
            <person name="Kim E."/>
        </authorList>
    </citation>
    <scope>NUCLEOTIDE SEQUENCE [LARGE SCALE GENOMIC DNA]</scope>
    <source>
        <strain evidence="2 3">PLY_AMNH</strain>
    </source>
</reference>
<keyword evidence="3" id="KW-1185">Reference proteome</keyword>
<organism evidence="2 3">
    <name type="scientific">Cymbomonas tetramitiformis</name>
    <dbReference type="NCBI Taxonomy" id="36881"/>
    <lineage>
        <taxon>Eukaryota</taxon>
        <taxon>Viridiplantae</taxon>
        <taxon>Chlorophyta</taxon>
        <taxon>Pyramimonadophyceae</taxon>
        <taxon>Pyramimonadales</taxon>
        <taxon>Pyramimonadaceae</taxon>
        <taxon>Cymbomonas</taxon>
    </lineage>
</organism>
<dbReference type="PANTHER" id="PTHR33558">
    <property type="entry name" value="GLUTAREDOXIN-LIKE PROTEIN C5ORF63 HOMOLOG"/>
    <property type="match status" value="1"/>
</dbReference>
<dbReference type="Pfam" id="PF05768">
    <property type="entry name" value="Glrx-like"/>
    <property type="match status" value="1"/>
</dbReference>
<proteinExistence type="inferred from homology"/>
<gene>
    <name evidence="2" type="ORF">CYMTET_6119</name>
</gene>
<keyword evidence="1" id="KW-0813">Transport</keyword>
<comment type="caution">
    <text evidence="2">The sequence shown here is derived from an EMBL/GenBank/DDBJ whole genome shotgun (WGS) entry which is preliminary data.</text>
</comment>
<dbReference type="EMBL" id="LGRX02001333">
    <property type="protein sequence ID" value="KAK3286320.1"/>
    <property type="molecule type" value="Genomic_DNA"/>
</dbReference>
<evidence type="ECO:0000256" key="1">
    <source>
        <dbReference type="RuleBase" id="RU363082"/>
    </source>
</evidence>
<dbReference type="InterPro" id="IPR052565">
    <property type="entry name" value="Glutaredoxin-like_YDR286C"/>
</dbReference>
<dbReference type="Proteomes" id="UP001190700">
    <property type="component" value="Unassembled WGS sequence"/>
</dbReference>
<dbReference type="Gene3D" id="3.40.30.10">
    <property type="entry name" value="Glutaredoxin"/>
    <property type="match status" value="1"/>
</dbReference>
<dbReference type="InterPro" id="IPR008554">
    <property type="entry name" value="Glutaredoxin-like"/>
</dbReference>
<name>A0AAE0GY35_9CHLO</name>